<evidence type="ECO:0000256" key="2">
    <source>
        <dbReference type="ARBA" id="ARBA00023125"/>
    </source>
</evidence>
<dbReference type="CDD" id="cd00038">
    <property type="entry name" value="CAP_ED"/>
    <property type="match status" value="1"/>
</dbReference>
<evidence type="ECO:0000256" key="3">
    <source>
        <dbReference type="ARBA" id="ARBA00023163"/>
    </source>
</evidence>
<sequence length="222" mass="25127">MQLRDYLPFWAKLDGSQQDRLNRAALYCTAKRGTILHNGSQDCVGVLVLTDGRMRTYTLSGEGREVTLYRLFERDMCVFSASCVMRGVTFDVTIAAESDVSFFQIPSDLFRELMRESAVVANYVNELIATRMSDVMWLLDQVMYRRMDARVAAALLEEAELEQSEQLKLTHEELARHLGSAREVITRMLKYLQSEGLVSLGRGAVCLLDEAGLRRLAGDSLR</sequence>
<organism evidence="5 6">
    <name type="scientific">Feifania hominis</name>
    <dbReference type="NCBI Taxonomy" id="2763660"/>
    <lineage>
        <taxon>Bacteria</taxon>
        <taxon>Bacillati</taxon>
        <taxon>Bacillota</taxon>
        <taxon>Clostridia</taxon>
        <taxon>Eubacteriales</taxon>
        <taxon>Feifaniaceae</taxon>
        <taxon>Feifania</taxon>
    </lineage>
</organism>
<keyword evidence="6" id="KW-1185">Reference proteome</keyword>
<dbReference type="Proteomes" id="UP000620366">
    <property type="component" value="Unassembled WGS sequence"/>
</dbReference>
<dbReference type="Gene3D" id="1.10.10.10">
    <property type="entry name" value="Winged helix-like DNA-binding domain superfamily/Winged helix DNA-binding domain"/>
    <property type="match status" value="1"/>
</dbReference>
<evidence type="ECO:0000313" key="6">
    <source>
        <dbReference type="Proteomes" id="UP000620366"/>
    </source>
</evidence>
<dbReference type="PRINTS" id="PR00034">
    <property type="entry name" value="HTHCRP"/>
</dbReference>
<dbReference type="SUPFAM" id="SSF46785">
    <property type="entry name" value="Winged helix' DNA-binding domain"/>
    <property type="match status" value="1"/>
</dbReference>
<dbReference type="Gene3D" id="2.60.120.10">
    <property type="entry name" value="Jelly Rolls"/>
    <property type="match status" value="1"/>
</dbReference>
<dbReference type="SMART" id="SM00419">
    <property type="entry name" value="HTH_CRP"/>
    <property type="match status" value="1"/>
</dbReference>
<dbReference type="InterPro" id="IPR000595">
    <property type="entry name" value="cNMP-bd_dom"/>
</dbReference>
<dbReference type="Pfam" id="PF00027">
    <property type="entry name" value="cNMP_binding"/>
    <property type="match status" value="1"/>
</dbReference>
<dbReference type="InterPro" id="IPR036390">
    <property type="entry name" value="WH_DNA-bd_sf"/>
</dbReference>
<keyword evidence="2" id="KW-0238">DNA-binding</keyword>
<dbReference type="PROSITE" id="PS51063">
    <property type="entry name" value="HTH_CRP_2"/>
    <property type="match status" value="1"/>
</dbReference>
<dbReference type="GO" id="GO:0003677">
    <property type="term" value="F:DNA binding"/>
    <property type="evidence" value="ECO:0007669"/>
    <property type="project" value="UniProtKB-KW"/>
</dbReference>
<evidence type="ECO:0000256" key="1">
    <source>
        <dbReference type="ARBA" id="ARBA00023015"/>
    </source>
</evidence>
<dbReference type="InterPro" id="IPR018490">
    <property type="entry name" value="cNMP-bd_dom_sf"/>
</dbReference>
<reference evidence="5" key="1">
    <citation type="submission" date="2020-08" db="EMBL/GenBank/DDBJ databases">
        <title>Genome public.</title>
        <authorList>
            <person name="Liu C."/>
            <person name="Sun Q."/>
        </authorList>
    </citation>
    <scope>NUCLEOTIDE SEQUENCE</scope>
    <source>
        <strain evidence="5">BX7</strain>
    </source>
</reference>
<protein>
    <submittedName>
        <fullName evidence="5">Crp/Fnr family transcriptional regulator</fullName>
    </submittedName>
</protein>
<feature type="domain" description="HTH crp-type" evidence="4">
    <location>
        <begin position="145"/>
        <end position="211"/>
    </location>
</feature>
<dbReference type="CDD" id="cd00092">
    <property type="entry name" value="HTH_CRP"/>
    <property type="match status" value="1"/>
</dbReference>
<evidence type="ECO:0000259" key="4">
    <source>
        <dbReference type="PROSITE" id="PS51063"/>
    </source>
</evidence>
<dbReference type="EMBL" id="JACRSP010000002">
    <property type="protein sequence ID" value="MBC8535782.1"/>
    <property type="molecule type" value="Genomic_DNA"/>
</dbReference>
<proteinExistence type="predicted"/>
<keyword evidence="3" id="KW-0804">Transcription</keyword>
<dbReference type="InterPro" id="IPR036388">
    <property type="entry name" value="WH-like_DNA-bd_sf"/>
</dbReference>
<name>A0A926DDD9_9FIRM</name>
<dbReference type="GO" id="GO:0006355">
    <property type="term" value="P:regulation of DNA-templated transcription"/>
    <property type="evidence" value="ECO:0007669"/>
    <property type="project" value="InterPro"/>
</dbReference>
<accession>A0A926DDD9</accession>
<dbReference type="SUPFAM" id="SSF51206">
    <property type="entry name" value="cAMP-binding domain-like"/>
    <property type="match status" value="1"/>
</dbReference>
<evidence type="ECO:0000313" key="5">
    <source>
        <dbReference type="EMBL" id="MBC8535782.1"/>
    </source>
</evidence>
<comment type="caution">
    <text evidence="5">The sequence shown here is derived from an EMBL/GenBank/DDBJ whole genome shotgun (WGS) entry which is preliminary data.</text>
</comment>
<dbReference type="InterPro" id="IPR012318">
    <property type="entry name" value="HTH_CRP"/>
</dbReference>
<gene>
    <name evidence="5" type="ORF">H8695_03635</name>
</gene>
<keyword evidence="1" id="KW-0805">Transcription regulation</keyword>
<dbReference type="AlphaFoldDB" id="A0A926DDD9"/>
<dbReference type="InterPro" id="IPR014710">
    <property type="entry name" value="RmlC-like_jellyroll"/>
</dbReference>
<dbReference type="Pfam" id="PF13545">
    <property type="entry name" value="HTH_Crp_2"/>
    <property type="match status" value="1"/>
</dbReference>